<evidence type="ECO:0000256" key="2">
    <source>
        <dbReference type="ARBA" id="ARBA00004477"/>
    </source>
</evidence>
<dbReference type="Pfam" id="PF04998">
    <property type="entry name" value="RNA_pol_Rpb1_5"/>
    <property type="match status" value="1"/>
</dbReference>
<dbReference type="EMBL" id="JAVFWL010000006">
    <property type="protein sequence ID" value="KAK6759529.1"/>
    <property type="molecule type" value="Genomic_DNA"/>
</dbReference>
<evidence type="ECO:0000256" key="14">
    <source>
        <dbReference type="ARBA" id="ARBA00022989"/>
    </source>
</evidence>
<evidence type="ECO:0000256" key="9">
    <source>
        <dbReference type="ARBA" id="ARBA00022695"/>
    </source>
</evidence>
<evidence type="ECO:0000256" key="5">
    <source>
        <dbReference type="ARBA" id="ARBA00022478"/>
    </source>
</evidence>
<feature type="transmembrane region" description="Helical" evidence="19">
    <location>
        <begin position="1383"/>
        <end position="1405"/>
    </location>
</feature>
<keyword evidence="6" id="KW-0337">GPI-anchor biosynthesis</keyword>
<evidence type="ECO:0000256" key="10">
    <source>
        <dbReference type="ARBA" id="ARBA00022723"/>
    </source>
</evidence>
<dbReference type="Pfam" id="PF06699">
    <property type="entry name" value="PIG-F"/>
    <property type="match status" value="1"/>
</dbReference>
<keyword evidence="22" id="KW-1185">Reference proteome</keyword>
<dbReference type="InterPro" id="IPR015700">
    <property type="entry name" value="RPC1"/>
</dbReference>
<dbReference type="InterPro" id="IPR007083">
    <property type="entry name" value="RNA_pol_Rpb1_4"/>
</dbReference>
<evidence type="ECO:0000256" key="1">
    <source>
        <dbReference type="ARBA" id="ARBA00004123"/>
    </source>
</evidence>
<feature type="domain" description="RNA polymerase N-terminal" evidence="20">
    <location>
        <begin position="213"/>
        <end position="518"/>
    </location>
</feature>
<evidence type="ECO:0000256" key="8">
    <source>
        <dbReference type="ARBA" id="ARBA00022692"/>
    </source>
</evidence>
<keyword evidence="7 18" id="KW-0808">Transferase</keyword>
<feature type="transmembrane region" description="Helical" evidence="19">
    <location>
        <begin position="1426"/>
        <end position="1448"/>
    </location>
</feature>
<name>A0ABR1EA12_NECAM</name>
<evidence type="ECO:0000256" key="16">
    <source>
        <dbReference type="ARBA" id="ARBA00023163"/>
    </source>
</evidence>
<dbReference type="InterPro" id="IPR038120">
    <property type="entry name" value="Rpb1_funnel_sf"/>
</dbReference>
<gene>
    <name evidence="21" type="primary">Necator_chrX.g21398</name>
    <name evidence="21" type="ORF">RB195_021237</name>
</gene>
<feature type="transmembrane region" description="Helical" evidence="19">
    <location>
        <begin position="1356"/>
        <end position="1377"/>
    </location>
</feature>
<keyword evidence="15 19" id="KW-0472">Membrane</keyword>
<dbReference type="InterPro" id="IPR035698">
    <property type="entry name" value="RNAP_III_Rpc1_C"/>
</dbReference>
<dbReference type="Gene3D" id="3.30.1490.180">
    <property type="entry name" value="RNA polymerase ii"/>
    <property type="match status" value="1"/>
</dbReference>
<sequence length="1940" mass="217682">MGKEQFRESDLARKVVGVKFVPGNSDFMRQAAHIRVLNNRLYEDIPGKWIPAQCGPLDPRLELHRSTVNVRRAVLQCICKSCSGLLLRDEQRNQFLRQVSNPNLDYLRRKAIHKHIVAACKKTNPCPKCGQRNGLVKKAMGTVLKIAYAHSVSEDNAREYASAIEGNADLSNALFKSKFTLLNPLRVQKLFNNISQEDIPILMVRSGEVKHPNDLLLTRIPVPPVCVRPSVISEVKSGTTEDDITMKLSEIILINDVLQRHKKDGAPVKTVTETWDHLQIQVALYFNSELSGLPPELQPKKAMRGFTQRLKGKQGRFRGNLSGKRVDFSGRTVISPDPNLRIDEVGVPVYVALTLTFPEVVNNYNIERMKKLILNGSDIHPGANYVIDRVTGTKRLLKYGSRETCATSLKVGDIVERHLDDGDIVLFNRQPSLHKVSIMSHRARIVPGRTFRFNECACTPYNADFDGDEMNLHVPQTYEARAEASLLMGVKSNLITPRSGEPLIAAIQDFITGAYLLTHKDTFLTYSEACRFAASIIDCYSKKQKRIRLPPPAIMKPTRLWTGKQLMELIISDDFKNPRKLNLVTPNKSYTGNKEFCLKDSYVIIRNGQHLAGVLDKSLLGSGSKKNIFYILLRDFGEDAAVDAMWRIARMTPVFLSNRGFSIGIGDVTPSAQLLKEKTYLLDEGYKKCHEYIAQLNSGQLKAQPGCTDEETLEALILRELSSIRDKAGKACVDNLSKHNAPLTMAVCGSKGSFINISQMIACVGQQAISGHRPPDGFDKRSLPHFEKLQKTPEAKGFVENSFFSGLTPTEFFFHTMGGREGLVDTAVKTAETGYMQRRLVKCLEDLCASYDGTVRSSVGDIVEFIFGEDGLDPAMMEAKDGCVLDFAHQLEHIRNTHPFNGDEELDRDDMQSLAKTILDAELGTSHVLFREKLQEFVDKVIEKTATIFKTPHFCSSHPKGIPPNRKGLCAQCASQQKYRSAQVHAYCVSHSQFVAFLESCCLKLRKAVVEPGTAVGAIAATSIGEPSTQMTLKTFHFAGVASMNITQGVPRIKEIINAVKAISTPIITAKLTNVRDEKLARQVKARIDVTTLGEICDYIEEVNMPDNTFLLLKLSTRRIRILHLEVTMSTIVQSILHTKCLVPFKPSQITTVGKSMMVIRPPNDSKFSKCITVQIMKQALQKIVVKGLPNVKRCVIHADEKRGDEFSIIVEGSDFRGVLSEPGIDGRYTNFNNALIVSEVLGIEAARSCIINEIIATMEAHGIGLDRRHVMLLADVMTYRGEVLGITRNGLVKMKESVLLLASFEKTMDHLFEAAFYSQRDPIHGVSECIILGIPISIGTGMFKLHQKVPDIVSAAVQNLLQLFALYYILAVLLGAPVLSELYATCILSLWLTLLTGLPLILVYKGENQLKRFLFEGRCTGFVELLAHRAILGAVVGAWLGAFVIPLDWDRWWQRYPLPNLVGATCVDSSPFPKGKVAIDPMASKVTSQKLRGNGTSSLSLEGLFGHYRFADVPKLKAIFYAEFDIEIGPVIRYQIPDDQTVVSPERFSAFSAAIIPKDEMLNRLIKLNFRDYKVMGHPIGLKHDTWYARGQLNFNMCFVVAKESTIDCMYEPLVQKFAEYLVDLEMECGFLHVAEKRAQLPTIMRKVFTDLNTCGECVLPVTDLTTLYLKLCPSYRGVEPPKVSLYMVPMFIRAIQVTPALIDKMDVLSQKIIPKIDGIRCVKEIATEVEIDPDLVMRCVRNLHFYECVSLVPLFLYSNTYVSTEKLHDFYSNPSEIEDCLQFSRFRLPDGELGPVPQFCDVFRLLVSLKCGMTLRDWCDAMTPRRYNVDERRLVQFGMHHHFLRKLSIYPITTVPTNEVELSGKIFRLCDGTRALEDLAVIYDMMPDELHYNAEILPELTFEELHIGVHGLQWNEKEEKLSDFIMAIRSTYGNPQFA</sequence>
<comment type="caution">
    <text evidence="21">The sequence shown here is derived from an EMBL/GenBank/DDBJ whole genome shotgun (WGS) entry which is preliminary data.</text>
</comment>
<organism evidence="21 22">
    <name type="scientific">Necator americanus</name>
    <name type="common">Human hookworm</name>
    <dbReference type="NCBI Taxonomy" id="51031"/>
    <lineage>
        <taxon>Eukaryota</taxon>
        <taxon>Metazoa</taxon>
        <taxon>Ecdysozoa</taxon>
        <taxon>Nematoda</taxon>
        <taxon>Chromadorea</taxon>
        <taxon>Rhabditida</taxon>
        <taxon>Rhabditina</taxon>
        <taxon>Rhabditomorpha</taxon>
        <taxon>Strongyloidea</taxon>
        <taxon>Ancylostomatidae</taxon>
        <taxon>Bunostominae</taxon>
        <taxon>Necator</taxon>
    </lineage>
</organism>
<dbReference type="Pfam" id="PF04983">
    <property type="entry name" value="RNA_pol_Rpb1_3"/>
    <property type="match status" value="1"/>
</dbReference>
<evidence type="ECO:0000256" key="18">
    <source>
        <dbReference type="RuleBase" id="RU004279"/>
    </source>
</evidence>
<evidence type="ECO:0000256" key="6">
    <source>
        <dbReference type="ARBA" id="ARBA00022502"/>
    </source>
</evidence>
<dbReference type="CDD" id="cd02736">
    <property type="entry name" value="RNAP_III_Rpc1_C"/>
    <property type="match status" value="1"/>
</dbReference>
<dbReference type="CDD" id="cd02583">
    <property type="entry name" value="RNAP_III_RPC1_N"/>
    <property type="match status" value="1"/>
</dbReference>
<evidence type="ECO:0000256" key="12">
    <source>
        <dbReference type="ARBA" id="ARBA00022833"/>
    </source>
</evidence>
<dbReference type="Gene3D" id="2.40.40.20">
    <property type="match status" value="1"/>
</dbReference>
<dbReference type="SMART" id="SM00663">
    <property type="entry name" value="RPOLA_N"/>
    <property type="match status" value="1"/>
</dbReference>
<evidence type="ECO:0000256" key="15">
    <source>
        <dbReference type="ARBA" id="ARBA00023136"/>
    </source>
</evidence>
<dbReference type="Pfam" id="PF06218">
    <property type="entry name" value="NPR2"/>
    <property type="match status" value="2"/>
</dbReference>
<comment type="pathway">
    <text evidence="3">Glycolipid biosynthesis; glycosylphosphatidylinositol-anchor biosynthesis.</text>
</comment>
<keyword evidence="9 18" id="KW-0548">Nucleotidyltransferase</keyword>
<dbReference type="InterPro" id="IPR000722">
    <property type="entry name" value="RNA_pol_asu"/>
</dbReference>
<evidence type="ECO:0000256" key="11">
    <source>
        <dbReference type="ARBA" id="ARBA00022824"/>
    </source>
</evidence>
<dbReference type="Gene3D" id="1.10.274.100">
    <property type="entry name" value="RNA polymerase Rpb1, domain 3"/>
    <property type="match status" value="1"/>
</dbReference>
<comment type="subcellular location">
    <subcellularLocation>
        <location evidence="2">Endoplasmic reticulum membrane</location>
        <topology evidence="2">Multi-pass membrane protein</topology>
    </subcellularLocation>
    <subcellularLocation>
        <location evidence="1">Nucleus</location>
    </subcellularLocation>
</comment>
<keyword evidence="11" id="KW-0256">Endoplasmic reticulum</keyword>
<keyword evidence="8 19" id="KW-0812">Transmembrane</keyword>
<comment type="function">
    <text evidence="18">DNA-dependent RNA polymerase catalyzes the transcription of DNA into RNA using the four ribonucleoside triphosphates as substrates.</text>
</comment>
<dbReference type="SUPFAM" id="SSF64484">
    <property type="entry name" value="beta and beta-prime subunits of DNA dependent RNA-polymerase"/>
    <property type="match status" value="1"/>
</dbReference>
<dbReference type="InterPro" id="IPR009348">
    <property type="entry name" value="NPR2-like"/>
</dbReference>
<evidence type="ECO:0000256" key="19">
    <source>
        <dbReference type="SAM" id="Phobius"/>
    </source>
</evidence>
<dbReference type="InterPro" id="IPR006592">
    <property type="entry name" value="RNA_pol_N"/>
</dbReference>
<evidence type="ECO:0000256" key="3">
    <source>
        <dbReference type="ARBA" id="ARBA00004687"/>
    </source>
</evidence>
<dbReference type="InterPro" id="IPR007066">
    <property type="entry name" value="RNA_pol_Rpb1_3"/>
</dbReference>
<evidence type="ECO:0000313" key="22">
    <source>
        <dbReference type="Proteomes" id="UP001303046"/>
    </source>
</evidence>
<dbReference type="InterPro" id="IPR042102">
    <property type="entry name" value="RNA_pol_Rpb1_3_sf"/>
</dbReference>
<protein>
    <recommendedName>
        <fullName evidence="18">DNA-directed RNA polymerase subunit</fullName>
        <ecNumber evidence="18">2.7.7.6</ecNumber>
    </recommendedName>
</protein>
<feature type="transmembrane region" description="Helical" evidence="19">
    <location>
        <begin position="1324"/>
        <end position="1344"/>
    </location>
</feature>
<dbReference type="Gene3D" id="1.10.150.390">
    <property type="match status" value="1"/>
</dbReference>
<dbReference type="Gene3D" id="6.20.50.80">
    <property type="match status" value="1"/>
</dbReference>
<dbReference type="EC" id="2.7.7.6" evidence="18"/>
<dbReference type="PANTHER" id="PTHR48446:SF1">
    <property type="entry name" value="DNA-DIRECTED RNA POLYMERASE SUBUNIT BETA' N-TERMINAL SECTION"/>
    <property type="match status" value="1"/>
</dbReference>
<keyword evidence="17" id="KW-0539">Nucleus</keyword>
<evidence type="ECO:0000256" key="17">
    <source>
        <dbReference type="ARBA" id="ARBA00023242"/>
    </source>
</evidence>
<keyword evidence="13" id="KW-0460">Magnesium</keyword>
<dbReference type="Pfam" id="PF00623">
    <property type="entry name" value="RNA_pol_Rpb1_2"/>
    <property type="match status" value="1"/>
</dbReference>
<dbReference type="InterPro" id="IPR009580">
    <property type="entry name" value="GPI_biosynthesis_protein_Pig-F"/>
</dbReference>
<dbReference type="InterPro" id="IPR007080">
    <property type="entry name" value="RNA_pol_Rpb1_1"/>
</dbReference>
<keyword evidence="14 19" id="KW-1133">Transmembrane helix</keyword>
<keyword evidence="12" id="KW-0862">Zinc</keyword>
<dbReference type="NCBIfam" id="NF006336">
    <property type="entry name" value="PRK08566.1"/>
    <property type="match status" value="1"/>
</dbReference>
<dbReference type="Gene3D" id="6.10.250.2940">
    <property type="match status" value="1"/>
</dbReference>
<dbReference type="PANTHER" id="PTHR48446">
    <property type="entry name" value="DNA-DIRECTED RNA POLYMERASE SUBUNIT BETA' N-TERMINAL SECTION"/>
    <property type="match status" value="1"/>
</dbReference>
<dbReference type="InterPro" id="IPR007081">
    <property type="entry name" value="RNA_pol_Rpb1_5"/>
</dbReference>
<evidence type="ECO:0000256" key="7">
    <source>
        <dbReference type="ARBA" id="ARBA00022679"/>
    </source>
</evidence>
<evidence type="ECO:0000259" key="20">
    <source>
        <dbReference type="SMART" id="SM00663"/>
    </source>
</evidence>
<dbReference type="Pfam" id="PF04997">
    <property type="entry name" value="RNA_pol_Rpb1_1"/>
    <property type="match status" value="1"/>
</dbReference>
<keyword evidence="10" id="KW-0479">Metal-binding</keyword>
<dbReference type="InterPro" id="IPR035697">
    <property type="entry name" value="RNAP_III_RPC1_N"/>
</dbReference>
<dbReference type="Pfam" id="PF05000">
    <property type="entry name" value="RNA_pol_Rpb1_4"/>
    <property type="match status" value="1"/>
</dbReference>
<comment type="similarity">
    <text evidence="4 18">Belongs to the RNA polymerase beta' chain family.</text>
</comment>
<evidence type="ECO:0000256" key="13">
    <source>
        <dbReference type="ARBA" id="ARBA00022842"/>
    </source>
</evidence>
<accession>A0ABR1EA12</accession>
<dbReference type="Gene3D" id="1.10.132.30">
    <property type="match status" value="1"/>
</dbReference>
<keyword evidence="5 18" id="KW-0240">DNA-directed RNA polymerase</keyword>
<comment type="catalytic activity">
    <reaction evidence="18">
        <text>RNA(n) + a ribonucleoside 5'-triphosphate = RNA(n+1) + diphosphate</text>
        <dbReference type="Rhea" id="RHEA:21248"/>
        <dbReference type="Rhea" id="RHEA-COMP:14527"/>
        <dbReference type="Rhea" id="RHEA-COMP:17342"/>
        <dbReference type="ChEBI" id="CHEBI:33019"/>
        <dbReference type="ChEBI" id="CHEBI:61557"/>
        <dbReference type="ChEBI" id="CHEBI:140395"/>
        <dbReference type="EC" id="2.7.7.6"/>
    </reaction>
</comment>
<dbReference type="Proteomes" id="UP001303046">
    <property type="component" value="Unassembled WGS sequence"/>
</dbReference>
<evidence type="ECO:0000313" key="21">
    <source>
        <dbReference type="EMBL" id="KAK6759529.1"/>
    </source>
</evidence>
<reference evidence="21 22" key="1">
    <citation type="submission" date="2023-08" db="EMBL/GenBank/DDBJ databases">
        <title>A Necator americanus chromosomal reference genome.</title>
        <authorList>
            <person name="Ilik V."/>
            <person name="Petrzelkova K.J."/>
            <person name="Pardy F."/>
            <person name="Fuh T."/>
            <person name="Niatou-Singa F.S."/>
            <person name="Gouil Q."/>
            <person name="Baker L."/>
            <person name="Ritchie M.E."/>
            <person name="Jex A.R."/>
            <person name="Gazzola D."/>
            <person name="Li H."/>
            <person name="Toshio Fujiwara R."/>
            <person name="Zhan B."/>
            <person name="Aroian R.V."/>
            <person name="Pafco B."/>
            <person name="Schwarz E.M."/>
        </authorList>
    </citation>
    <scope>NUCLEOTIDE SEQUENCE [LARGE SCALE GENOMIC DNA]</scope>
    <source>
        <strain evidence="21 22">Aroian</strain>
        <tissue evidence="21">Whole animal</tissue>
    </source>
</reference>
<evidence type="ECO:0000256" key="4">
    <source>
        <dbReference type="ARBA" id="ARBA00006460"/>
    </source>
</evidence>
<proteinExistence type="inferred from homology"/>
<keyword evidence="16 18" id="KW-0804">Transcription</keyword>